<keyword evidence="3" id="KW-1185">Reference proteome</keyword>
<name>A0AAV0HBN9_9ROSI</name>
<feature type="transmembrane region" description="Helical" evidence="1">
    <location>
        <begin position="28"/>
        <end position="46"/>
    </location>
</feature>
<keyword evidence="1" id="KW-1133">Transmembrane helix</keyword>
<evidence type="ECO:0000313" key="3">
    <source>
        <dbReference type="Proteomes" id="UP001154282"/>
    </source>
</evidence>
<dbReference type="AlphaFoldDB" id="A0AAV0HBN9"/>
<protein>
    <submittedName>
        <fullName evidence="2">Uncharacterized protein</fullName>
    </submittedName>
</protein>
<dbReference type="PANTHER" id="PTHR33306:SF40">
    <property type="entry name" value="EXPRESSED PROTEIN"/>
    <property type="match status" value="1"/>
</dbReference>
<gene>
    <name evidence="2" type="ORF">LITE_LOCUS3657</name>
</gene>
<proteinExistence type="predicted"/>
<keyword evidence="1" id="KW-0472">Membrane</keyword>
<feature type="transmembrane region" description="Helical" evidence="1">
    <location>
        <begin position="107"/>
        <end position="128"/>
    </location>
</feature>
<dbReference type="EMBL" id="CAMGYJ010000002">
    <property type="protein sequence ID" value="CAI0382695.1"/>
    <property type="molecule type" value="Genomic_DNA"/>
</dbReference>
<accession>A0AAV0HBN9</accession>
<feature type="transmembrane region" description="Helical" evidence="1">
    <location>
        <begin position="58"/>
        <end position="78"/>
    </location>
</feature>
<sequence length="140" mass="16156">MNWVAERKGASKQGWTNRTLASISPPPFPLLTLLLIIFFLLYLSSYSNYRHQMNETFVSFKLFLLFVPVIMIFSAQLVSKFEIFAFPRTKAEYYGNSPAVKRRQLDLPWGMVAAVVFLLFMVSFQSSLQSMWSPVVRRSG</sequence>
<comment type="caution">
    <text evidence="2">The sequence shown here is derived from an EMBL/GenBank/DDBJ whole genome shotgun (WGS) entry which is preliminary data.</text>
</comment>
<keyword evidence="1" id="KW-0812">Transmembrane</keyword>
<organism evidence="2 3">
    <name type="scientific">Linum tenue</name>
    <dbReference type="NCBI Taxonomy" id="586396"/>
    <lineage>
        <taxon>Eukaryota</taxon>
        <taxon>Viridiplantae</taxon>
        <taxon>Streptophyta</taxon>
        <taxon>Embryophyta</taxon>
        <taxon>Tracheophyta</taxon>
        <taxon>Spermatophyta</taxon>
        <taxon>Magnoliopsida</taxon>
        <taxon>eudicotyledons</taxon>
        <taxon>Gunneridae</taxon>
        <taxon>Pentapetalae</taxon>
        <taxon>rosids</taxon>
        <taxon>fabids</taxon>
        <taxon>Malpighiales</taxon>
        <taxon>Linaceae</taxon>
        <taxon>Linum</taxon>
    </lineage>
</organism>
<evidence type="ECO:0000256" key="1">
    <source>
        <dbReference type="SAM" id="Phobius"/>
    </source>
</evidence>
<evidence type="ECO:0000313" key="2">
    <source>
        <dbReference type="EMBL" id="CAI0382695.1"/>
    </source>
</evidence>
<dbReference type="PANTHER" id="PTHR33306">
    <property type="entry name" value="EXPRESSED PROTEIN-RELATED-RELATED"/>
    <property type="match status" value="1"/>
</dbReference>
<dbReference type="Proteomes" id="UP001154282">
    <property type="component" value="Unassembled WGS sequence"/>
</dbReference>
<reference evidence="2" key="1">
    <citation type="submission" date="2022-08" db="EMBL/GenBank/DDBJ databases">
        <authorList>
            <person name="Gutierrez-Valencia J."/>
        </authorList>
    </citation>
    <scope>NUCLEOTIDE SEQUENCE</scope>
</reference>